<proteinExistence type="predicted"/>
<evidence type="ECO:0000313" key="2">
    <source>
        <dbReference type="EMBL" id="CAI3971410.1"/>
    </source>
</evidence>
<evidence type="ECO:0000256" key="1">
    <source>
        <dbReference type="SAM" id="MobiDB-lite"/>
    </source>
</evidence>
<feature type="region of interest" description="Disordered" evidence="1">
    <location>
        <begin position="1"/>
        <end position="22"/>
    </location>
</feature>
<reference evidence="2" key="1">
    <citation type="submission" date="2022-10" db="EMBL/GenBank/DDBJ databases">
        <authorList>
            <person name="Meaden S."/>
        </authorList>
    </citation>
    <scope>NUCLEOTIDE SEQUENCE</scope>
</reference>
<accession>A0A9N6WU01</accession>
<gene>
    <name evidence="2" type="ORF">VAC51_00060</name>
</gene>
<protein>
    <submittedName>
        <fullName evidence="2">Internal virion protein with endolysin domain protein</fullName>
    </submittedName>
</protein>
<organism evidence="2">
    <name type="scientific">Variovorax phage VAC_51</name>
    <dbReference type="NCBI Taxonomy" id="2985242"/>
    <lineage>
        <taxon>Viruses</taxon>
        <taxon>Duplodnaviria</taxon>
        <taxon>Heunggongvirae</taxon>
        <taxon>Uroviricota</taxon>
        <taxon>Caudoviricetes</taxon>
        <taxon>Autographivirales</taxon>
        <taxon>Autoscriptoviridae</taxon>
        <taxon>Trelivelvirus</taxon>
        <taxon>Trelivelvirus VAC51</taxon>
    </lineage>
</organism>
<dbReference type="EMBL" id="OX359471">
    <property type="protein sequence ID" value="CAI3971410.1"/>
    <property type="molecule type" value="Genomic_DNA"/>
</dbReference>
<sequence>MEPITNVDPRIYGGEAPNTREVPTIDPLAARGGGAVPQPYEAPAKVSQDAIGAGTSAVLEGQQAIAQANRKESTIGESSLAAVKSWSTTRVWDYMNAPKFTYDPEFDPKPFIRNAPVALTETEHKFLASSKSEEEYQFRLTNLQDQRKLYEQMGDHPFISGAIGIVDPVYLAIDIASMGTASVATRGLGLTRAAGRVIAGTEAAGLTLAVGKTEQQVAAVGDSEIVFNALLNGAASAAFFNPKTRRMEKVDPEYPSDALHAAATRTEKGAANIEKRVQAENVDVTATMVAERKGVAAVEAAGDVPVHRSGKPLSDAELAPYGFKNLGAESDAYVLLARHEADPMFGTMIKQMREEFGDQLSLVKVREGDVARAAYFHGNGTMYLKTGATAFTALHEAIHGLTVNKLRYGAANPGTAHGRLVTELEGLRKQVADHIAAMKPQDRPRLFKQDGDKGASYFTTNVDEFVAGLFAGKADQFTRVLASIPAAGAKNALAKMVDVVRKLLGIAPNQESALTRALGLTDELMRTKLAVKAEDGSIRNFAPAGTPQQVNQQVAGWWERAAKKSGSKLEWSLNREMRAQGTEGNRVADLLVDDPVNMTGNSAVSQRQAIRAELAQKQAAFEDKLKEVMAEQGAGIRQRIFNSANSMRVQQRIENQVAEELARRDNAVARGVPVTPAADVNIGQLADLHDAATAAALREGKAAGVKGMETLAERSGYAPRKWDITKLEAAEGAFRATGMSERQARKAVRDLISEAITRRDGTIPRDIADDMAQAVTERTRRKGYFEDAANTGTMGDDGAQGIRAILQGSGLDSRRMQQIEDFMTGRKDDAGVMSSLKDRIPMDMTTSMQMPDGKTLRMLDLTDNSVVRNLDGYLDDMAGQAGLARKGLVSSSDITKLRGEFLEGIENEAQRRSAAALFDNTIKAIKGQPVGEELGKRMRQLSAITTSVGLANSGMWQLMEYANVATKYGMVRTTKEMLARMPVAKALFAQVKGNVDEAGSMAYVLSHNSTADLRIRPFVTKLEDNFTIPVDDRLTLALQQSKQLVPYINAMKYVHHAQANMTANLITDLVQRGAKGNAGAREMLAKYGLEGHQLDRLKTEIDTHGMIVDKWSDGAWADVRGPLNKMMDDTVLKNRTGELPSFAQFSTLGKFIFTFRSFVLGSHNKVLAGTLGRHGFAGMGLLMAYQFPLSMATTYAVGATRGKPEEDMGKLATGAVSQMSAFGMIGELAGVMSGQKQQFGSSGLMAIDRLYKTTSQAAQGNFAQAGTTLAQTVPLLAILPGIKALAEQTKN</sequence>
<name>A0A9N6WU01_9CAUD</name>